<dbReference type="PROSITE" id="PS50082">
    <property type="entry name" value="WD_REPEATS_2"/>
    <property type="match status" value="4"/>
</dbReference>
<dbReference type="PROSITE" id="PS00678">
    <property type="entry name" value="WD_REPEATS_1"/>
    <property type="match status" value="2"/>
</dbReference>
<reference evidence="5" key="2">
    <citation type="submission" date="2015-01" db="EMBL/GenBank/DDBJ databases">
        <title>Evolutionary Origins and Diversification of the Mycorrhizal Mutualists.</title>
        <authorList>
            <consortium name="DOE Joint Genome Institute"/>
            <consortium name="Mycorrhizal Genomics Consortium"/>
            <person name="Kohler A."/>
            <person name="Kuo A."/>
            <person name="Nagy L.G."/>
            <person name="Floudas D."/>
            <person name="Copeland A."/>
            <person name="Barry K.W."/>
            <person name="Cichocki N."/>
            <person name="Veneault-Fourrey C."/>
            <person name="LaButti K."/>
            <person name="Lindquist E.A."/>
            <person name="Lipzen A."/>
            <person name="Lundell T."/>
            <person name="Morin E."/>
            <person name="Murat C."/>
            <person name="Riley R."/>
            <person name="Ohm R."/>
            <person name="Sun H."/>
            <person name="Tunlid A."/>
            <person name="Henrissat B."/>
            <person name="Grigoriev I.V."/>
            <person name="Hibbett D.S."/>
            <person name="Martin F."/>
        </authorList>
    </citation>
    <scope>NUCLEOTIDE SEQUENCE [LARGE SCALE GENOMIC DNA]</scope>
    <source>
        <strain evidence="5">ATCC 200175</strain>
    </source>
</reference>
<dbReference type="OrthoDB" id="2687506at2759"/>
<dbReference type="InterPro" id="IPR019775">
    <property type="entry name" value="WD40_repeat_CS"/>
</dbReference>
<evidence type="ECO:0000313" key="4">
    <source>
        <dbReference type="EMBL" id="KIJ09106.1"/>
    </source>
</evidence>
<dbReference type="Proteomes" id="UP000053647">
    <property type="component" value="Unassembled WGS sequence"/>
</dbReference>
<evidence type="ECO:0000256" key="2">
    <source>
        <dbReference type="ARBA" id="ARBA00022737"/>
    </source>
</evidence>
<keyword evidence="1 3" id="KW-0853">WD repeat</keyword>
<dbReference type="InterPro" id="IPR001680">
    <property type="entry name" value="WD40_rpt"/>
</dbReference>
<dbReference type="PANTHER" id="PTHR19848">
    <property type="entry name" value="WD40 REPEAT PROTEIN"/>
    <property type="match status" value="1"/>
</dbReference>
<feature type="repeat" description="WD" evidence="3">
    <location>
        <begin position="161"/>
        <end position="202"/>
    </location>
</feature>
<dbReference type="EMBL" id="KN819505">
    <property type="protein sequence ID" value="KIJ09106.1"/>
    <property type="molecule type" value="Genomic_DNA"/>
</dbReference>
<feature type="repeat" description="WD" evidence="3">
    <location>
        <begin position="208"/>
        <end position="234"/>
    </location>
</feature>
<keyword evidence="5" id="KW-1185">Reference proteome</keyword>
<accession>A0A0C9TPK3</accession>
<evidence type="ECO:0008006" key="6">
    <source>
        <dbReference type="Google" id="ProtNLM"/>
    </source>
</evidence>
<dbReference type="PRINTS" id="PR00320">
    <property type="entry name" value="GPROTEINBRPT"/>
</dbReference>
<name>A0A0C9TPK3_PAXIN</name>
<dbReference type="SUPFAM" id="SSF50998">
    <property type="entry name" value="Quinoprotein alcohol dehydrogenase-like"/>
    <property type="match status" value="1"/>
</dbReference>
<keyword evidence="2" id="KW-0677">Repeat</keyword>
<proteinExistence type="predicted"/>
<evidence type="ECO:0000256" key="1">
    <source>
        <dbReference type="ARBA" id="ARBA00022574"/>
    </source>
</evidence>
<dbReference type="InterPro" id="IPR011047">
    <property type="entry name" value="Quinoprotein_ADH-like_sf"/>
</dbReference>
<dbReference type="PANTHER" id="PTHR19848:SF8">
    <property type="entry name" value="F-BOX AND WD REPEAT DOMAIN CONTAINING 7"/>
    <property type="match status" value="1"/>
</dbReference>
<feature type="non-terminal residue" evidence="4">
    <location>
        <position position="234"/>
    </location>
</feature>
<feature type="non-terminal residue" evidence="4">
    <location>
        <position position="1"/>
    </location>
</feature>
<dbReference type="SMART" id="SM00320">
    <property type="entry name" value="WD40"/>
    <property type="match status" value="5"/>
</dbReference>
<organism evidence="4 5">
    <name type="scientific">Paxillus involutus ATCC 200175</name>
    <dbReference type="NCBI Taxonomy" id="664439"/>
    <lineage>
        <taxon>Eukaryota</taxon>
        <taxon>Fungi</taxon>
        <taxon>Dikarya</taxon>
        <taxon>Basidiomycota</taxon>
        <taxon>Agaricomycotina</taxon>
        <taxon>Agaricomycetes</taxon>
        <taxon>Agaricomycetidae</taxon>
        <taxon>Boletales</taxon>
        <taxon>Paxilineae</taxon>
        <taxon>Paxillaceae</taxon>
        <taxon>Paxillus</taxon>
    </lineage>
</organism>
<dbReference type="HOGENOM" id="CLU_000288_57_33_1"/>
<dbReference type="InterPro" id="IPR015943">
    <property type="entry name" value="WD40/YVTN_repeat-like_dom_sf"/>
</dbReference>
<dbReference type="PROSITE" id="PS50294">
    <property type="entry name" value="WD_REPEATS_REGION"/>
    <property type="match status" value="4"/>
</dbReference>
<dbReference type="AlphaFoldDB" id="A0A0C9TPK3"/>
<dbReference type="CDD" id="cd00200">
    <property type="entry name" value="WD40"/>
    <property type="match status" value="1"/>
</dbReference>
<evidence type="ECO:0000256" key="3">
    <source>
        <dbReference type="PROSITE-ProRule" id="PRU00221"/>
    </source>
</evidence>
<protein>
    <recommendedName>
        <fullName evidence="6">WD40 repeat-like protein</fullName>
    </recommendedName>
</protein>
<dbReference type="InterPro" id="IPR020472">
    <property type="entry name" value="WD40_PAC1"/>
</dbReference>
<dbReference type="Gene3D" id="2.130.10.10">
    <property type="entry name" value="YVTN repeat-like/Quinoprotein amine dehydrogenase"/>
    <property type="match status" value="3"/>
</dbReference>
<reference evidence="4 5" key="1">
    <citation type="submission" date="2014-06" db="EMBL/GenBank/DDBJ databases">
        <authorList>
            <consortium name="DOE Joint Genome Institute"/>
            <person name="Kuo A."/>
            <person name="Kohler A."/>
            <person name="Nagy L.G."/>
            <person name="Floudas D."/>
            <person name="Copeland A."/>
            <person name="Barry K.W."/>
            <person name="Cichocki N."/>
            <person name="Veneault-Fourrey C."/>
            <person name="LaButti K."/>
            <person name="Lindquist E.A."/>
            <person name="Lipzen A."/>
            <person name="Lundell T."/>
            <person name="Morin E."/>
            <person name="Murat C."/>
            <person name="Sun H."/>
            <person name="Tunlid A."/>
            <person name="Henrissat B."/>
            <person name="Grigoriev I.V."/>
            <person name="Hibbett D.S."/>
            <person name="Martin F."/>
            <person name="Nordberg H.P."/>
            <person name="Cantor M.N."/>
            <person name="Hua S.X."/>
        </authorList>
    </citation>
    <scope>NUCLEOTIDE SEQUENCE [LARGE SCALE GENOMIC DNA]</scope>
    <source>
        <strain evidence="4 5">ATCC 200175</strain>
    </source>
</reference>
<feature type="repeat" description="WD" evidence="3">
    <location>
        <begin position="1"/>
        <end position="42"/>
    </location>
</feature>
<feature type="repeat" description="WD" evidence="3">
    <location>
        <begin position="88"/>
        <end position="129"/>
    </location>
</feature>
<sequence length="234" mass="25566">LPGHTNPIWSVVFLPDGKEVISGCADGNIRGWRVDDGCEVGKGRKGMWENSIVYAIVASSDGQWIATGGEEQHVTIWNTTTCEKVFELEGHTDEVRSLAFSQDSARLASGSKDQTVIVWNTTTGERLLGPLTGHTTRSVWCVAFSPNGDKITVFYFNCADWKPHTELVHSITISPNGKFIASASYDKTVRLWDMMASTSVGPALECDDEVYSVAISPSGSHLASGGRDRKVRIW</sequence>
<dbReference type="Pfam" id="PF00400">
    <property type="entry name" value="WD40"/>
    <property type="match status" value="6"/>
</dbReference>
<gene>
    <name evidence="4" type="ORF">PAXINDRAFT_42507</name>
</gene>
<evidence type="ECO:0000313" key="5">
    <source>
        <dbReference type="Proteomes" id="UP000053647"/>
    </source>
</evidence>